<dbReference type="Pfam" id="PF07679">
    <property type="entry name" value="I-set"/>
    <property type="match status" value="1"/>
</dbReference>
<dbReference type="InterPro" id="IPR036364">
    <property type="entry name" value="SEA_dom_sf"/>
</dbReference>
<evidence type="ECO:0000259" key="38">
    <source>
        <dbReference type="PROSITE" id="PS50024"/>
    </source>
</evidence>
<feature type="domain" description="Peptidase S1" evidence="39">
    <location>
        <begin position="1428"/>
        <end position="1666"/>
    </location>
</feature>
<dbReference type="FunFam" id="1.10.510.10:FF:000077">
    <property type="entry name" value="Vascular endothelial growth factor receptor 2"/>
    <property type="match status" value="1"/>
</dbReference>
<keyword evidence="16" id="KW-0418">Kinase</keyword>
<dbReference type="InterPro" id="IPR018114">
    <property type="entry name" value="TRYPSIN_HIS"/>
</dbReference>
<evidence type="ECO:0000256" key="19">
    <source>
        <dbReference type="ARBA" id="ARBA00022825"/>
    </source>
</evidence>
<dbReference type="GO" id="GO:0030154">
    <property type="term" value="P:cell differentiation"/>
    <property type="evidence" value="ECO:0007669"/>
    <property type="project" value="UniProtKB-KW"/>
</dbReference>
<keyword evidence="26 32" id="KW-0675">Receptor</keyword>
<dbReference type="SUPFAM" id="SSF57424">
    <property type="entry name" value="LDL receptor-like module"/>
    <property type="match status" value="6"/>
</dbReference>
<evidence type="ECO:0000256" key="1">
    <source>
        <dbReference type="ARBA" id="ARBA00004177"/>
    </source>
</evidence>
<dbReference type="PROSITE" id="PS50011">
    <property type="entry name" value="PROTEIN_KINASE_DOM"/>
    <property type="match status" value="1"/>
</dbReference>
<evidence type="ECO:0000256" key="2">
    <source>
        <dbReference type="ARBA" id="ARBA00004251"/>
    </source>
</evidence>
<evidence type="ECO:0000313" key="42">
    <source>
        <dbReference type="Proteomes" id="UP000281406"/>
    </source>
</evidence>
<evidence type="ECO:0000256" key="27">
    <source>
        <dbReference type="ARBA" id="ARBA00023180"/>
    </source>
</evidence>
<feature type="disulfide bond" evidence="30">
    <location>
        <begin position="491"/>
        <end position="506"/>
    </location>
</feature>
<evidence type="ECO:0000256" key="29">
    <source>
        <dbReference type="ARBA" id="ARBA00051243"/>
    </source>
</evidence>
<dbReference type="InterPro" id="IPR013783">
    <property type="entry name" value="Ig-like_fold"/>
</dbReference>
<keyword evidence="15" id="KW-0967">Endosome</keyword>
<keyword evidence="8" id="KW-0037">Angiogenesis</keyword>
<dbReference type="InterPro" id="IPR043504">
    <property type="entry name" value="Peptidase_S1_PA_chymotrypsin"/>
</dbReference>
<comment type="similarity">
    <text evidence="32">Belongs to the protein kinase superfamily. Tyr protein kinase family. CSF-1/PDGF receptor subfamily.</text>
</comment>
<feature type="region of interest" description="Disordered" evidence="34">
    <location>
        <begin position="2591"/>
        <end position="2630"/>
    </location>
</feature>
<feature type="domain" description="Protein kinase" evidence="37">
    <location>
        <begin position="2487"/>
        <end position="2803"/>
    </location>
</feature>
<dbReference type="PANTHER" id="PTHR24252:SF17">
    <property type="entry name" value="SUPPRESSOR OF TUMORIGENICITY 14 PROTEIN HOMOLOG-RELATED"/>
    <property type="match status" value="1"/>
</dbReference>
<name>A0A3N0XXZ4_ANAGA</name>
<dbReference type="InterPro" id="IPR001824">
    <property type="entry name" value="Tyr_kinase_rcpt_3_CS"/>
</dbReference>
<comment type="caution">
    <text evidence="41">The sequence shown here is derived from an EMBL/GenBank/DDBJ whole genome shotgun (WGS) entry which is preliminary data.</text>
</comment>
<feature type="domain" description="CUB" evidence="36">
    <location>
        <begin position="1158"/>
        <end position="1266"/>
    </location>
</feature>
<keyword evidence="20 31" id="KW-0067">ATP-binding</keyword>
<feature type="compositionally biased region" description="Low complexity" evidence="34">
    <location>
        <begin position="2605"/>
        <end position="2617"/>
    </location>
</feature>
<feature type="domain" description="Peptidase S1" evidence="39">
    <location>
        <begin position="602"/>
        <end position="846"/>
    </location>
</feature>
<evidence type="ECO:0000256" key="7">
    <source>
        <dbReference type="ARBA" id="ARBA00022553"/>
    </source>
</evidence>
<feature type="transmembrane region" description="Helical" evidence="35">
    <location>
        <begin position="67"/>
        <end position="90"/>
    </location>
</feature>
<evidence type="ECO:0000259" key="39">
    <source>
        <dbReference type="PROSITE" id="PS50240"/>
    </source>
</evidence>
<feature type="domain" description="CUB" evidence="36">
    <location>
        <begin position="353"/>
        <end position="466"/>
    </location>
</feature>
<dbReference type="Proteomes" id="UP000281406">
    <property type="component" value="Unassembled WGS sequence"/>
</dbReference>
<dbReference type="CDD" id="cd00112">
    <property type="entry name" value="LDLa"/>
    <property type="match status" value="5"/>
</dbReference>
<dbReference type="InterPro" id="IPR011009">
    <property type="entry name" value="Kinase-like_dom_sf"/>
</dbReference>
<dbReference type="InterPro" id="IPR055229">
    <property type="entry name" value="VEGFR1-3_5th"/>
</dbReference>
<dbReference type="Gene3D" id="3.30.70.960">
    <property type="entry name" value="SEA domain"/>
    <property type="match status" value="1"/>
</dbReference>
<dbReference type="Gene3D" id="2.60.120.290">
    <property type="entry name" value="Spermadhesin, CUB domain"/>
    <property type="match status" value="4"/>
</dbReference>
<evidence type="ECO:0000256" key="16">
    <source>
        <dbReference type="ARBA" id="ARBA00022777"/>
    </source>
</evidence>
<feature type="disulfide bond" evidence="30">
    <location>
        <begin position="1346"/>
        <end position="1364"/>
    </location>
</feature>
<evidence type="ECO:0000256" key="17">
    <source>
        <dbReference type="ARBA" id="ARBA00022782"/>
    </source>
</evidence>
<evidence type="ECO:0000256" key="24">
    <source>
        <dbReference type="ARBA" id="ARBA00023137"/>
    </source>
</evidence>
<dbReference type="PROSITE" id="PS01180">
    <property type="entry name" value="CUB"/>
    <property type="match status" value="4"/>
</dbReference>
<feature type="disulfide bond" evidence="30">
    <location>
        <begin position="1358"/>
        <end position="1373"/>
    </location>
</feature>
<dbReference type="Pfam" id="PF07714">
    <property type="entry name" value="PK_Tyr_Ser-Thr"/>
    <property type="match status" value="1"/>
</dbReference>
<gene>
    <name evidence="41" type="ORF">DPX16_16378</name>
</gene>
<feature type="domain" description="Ig-like" evidence="40">
    <location>
        <begin position="2091"/>
        <end position="2213"/>
    </location>
</feature>
<sequence length="2896" mass="322542">METAREEGGQGSEDDAAREDATSVADVSVEVATVDATLNKLCRRYNRRRRRPKKPKKTIPILNLQNLAILITVVVFVTVVIMWSLLWVFIFRRESNSGVYFAGMFRVANVEFIPEYRHADSTEFVSMATRVQHVITSVYRTSSVSRLYKQTIISDLSNNNQGGVLVHFWMIFVVPHLKTPSVCEECVSAILRDSVLMSMKNRSTVGFLEGLPVDIDSILVNVALRSDYTSTAVGSQCVDKLYAGVPDVSVPLNVFSSWGSLSCYIKLTSAPGSVIRLTVKSFRIDPSDCIYDSLMVYDSLLPMRGMILNRFCESVSTPISLVSTSNVMLLSFRLTQGRKIFQGFFQALMEEQCMNIIALPAGPGDAGVITSPFYPSLLPRQCSCTWMFQMASGLLGVALRFQNYSLKLKDSQYCEHGWWKVNEIIYCGNYIDHSTVFRIPAQNPEVVFRCSSRNADQPFSATYSNYNTSQPCPEGHFLCSTGLCVEKFKRCDGLDDCQDESDEIFCSKPPKICGGSSPLHPLYICNGEMDCSSGKDETNCTQETSCSGVSYHCGNGACILKKNAKCDGLPDCFDRSDEEDCACGNPTPLKRVFDSASPQQRIVGGNNAVEGEWPWQVSMHFSGQLYCGASVLSDEWLISAAHCFSKERLADPRMWMAHLGMLNQGSAKHVAEIRRIVVHEYYNARNFDYDIALLQLKKAWPSSLEQYIQPICLPAPSQTFTEGYRCWVTGWGYRSEQDKVLPIVLQKAEVSILSQSECKRSYGPVSPRMLCAGVPSGEQDACRGDSGGPLSCQARTSSRWFLTGIDFVTKPIQTSSPSSKESDIKSPVGKRADCGAWSKWALRASPLLPLSAAIALTLHFLASSPSPSVFYLGGSIEFSNLSFSPDLADPSSTQFRLQSQALSHYRPLKERCSPLALSNAKSARAAGPVVRSSLIVTLLNVKQALPSLRPLRGPLKCKASCNRSPARCEAVREGVEGLCVYYWSKFSAPPAIAEELRRVNPARLQRRLPGTNKVVFSKNEERYYMERDEDTLRLLAMSFDLYAKYGNNRTLSLVSPKKPYYQWRLRVPSGHVVRLVILTLQGATPGSCSANKLSAYDFLLPLQNKIIARWCGLPISGTSPVMKLTSSGNVMLVTFSFSRQRQGAIFKAYFQAIPKTECGGFLTAWNGTVTSPYYPAYYPPNVDCNWKIRAPLPGYLLSVTIVMLDIQDSPASSTCEKDWLEIGGVKLCNPIGDSSRKRIYSSPVLLHFHSDESLTHKGFYLIYRAFSPESACPRQFRCGDGKCIPLRKVCDGEKDCSDGRDEAKCNTCKPGEVYCNGQCRPHNQCNMACGDSSEETNCGGKCYHMCPNKICLPKASVCDGIVDCKDRSDELNCTRAFSKGCSPSSYKCASGKCLSKINPECDGIKDCKDGSDELRCGCGTRPRKRAKIVGGTDAQTGSWPWQVSLQMERYGHVCGASLVASRWLVSAAHCFQDSDAIKYSDARSWRAYMGMRVMNSVSNAAATRQIRRIVLHSQYDQFTSDFDIALLELSAPVFFNELVQPVCVPAASHAFTSGTSCFVTGWGVLTEEGELATLLQEATVNIISHNTCNKMYDDAVTPRMLCAGNIQGGVDACQGDSGGPLVCLERGRRWFLAGIVSWGEGCARQNRPGVYTRVIKFTDWIHQQTKGQSHSKESSVVPVMDLLSSFKEYKDTDTKGRFSSPVLDVTEKQLIIERNQTLQLNCRGRWELQWVLPSDVPKVYHGTQIEDTQCGRKNNQYCSRLTLSPALAQHTGSYRCRYRQKQRKQASVYVYITDSQRPFVKMQSEIPDVVYMKEGEPLVFPCRVTHPDAKVTLVKFPLHVLAPDYRNIIWNSRQGFTIRSPTFFYIGLFSCETLVNGVKYSNKFLTHRPVNKILDVYLNSTGLVHTLQGEMLALNCTVTAEWNSRVSITWTYPQKANGSATISRRISRSRTNMLFYSVLTIPRLSKADRGLYKCHVTSGPSKRDTNTTVIVYDQPFIRLKHRKGPVVQAFAGQKSFRLTPKLKAFPAPEVIWLKDGMVAAERCSRYHVDGFSLVIRDVAEEDAGIYTILTGIQQYGLFQNLTLTLVVNVKPQIGEKTVSSEPGTVQRGSRQALHCTSHGVPPPQIQWLWHPCPPKGLCEKPPPSSWTAVREKTEVTSTHNPILTISHRQEVLEGKNKTVGVLTVGEALVSGIYRCVASNLMGRDELDIYFYVTDVKGGLIASLEEEPREGRDLRLVCIANRHLYSDLSWYRITNQSTVSERASVLGGELTEGHFSHTLHLLLKNVTAQDSGTYRCSATHLLTGERTHLDTAVEVTVLQAPVLLRNLSDHSVNVSSSVTLHCPARGIPHPRITWYKDRRKLQQVSGIMLLPEKGTLHIDRITVEDQGLYTCEATNERGSVGSSAHIWVQSSSEFLSLEIPTLACTCVVATLFWLLLTLLIRKLKQPNSIDGKAEYLPIILHPGEEPLPEHCDRLQYDPAQWEFPRDRLKLEKPLGRGAFGRVMQASAFGICNSASCTTVAVKMLKDGATPSEHKALMTELKILNHIGHHLNVVNLLGACTKAGGPLMVIVEYCKFGNLSAYLKSKREVNREEEESMKEGCKGRLASVSSSQSNASSGFSEERAEISEEDSASLPESINPLLLEDLISYSFQVARGMEFLASRKCIHRDLAARNILLSSNNVVKICDFGLARDVYKDPDYVRKGDARLPLKWMAPESIFDKVFTTQSDVWSYGVLLWEIFSLGASPYPGLNIDEEFCHRLKEGTRMCPPEYSTPEIYSIMWACWEKNPEDRPSFTALVEILGDLLQICVQQDGKDYIPLNTFISGEGNTVTPHLDQKDINQKTLGTLSYINSGKIKAINTFEDLHQEIPDSDSGMVLPSEELIQVKWTDRFKTKKITK</sequence>
<evidence type="ECO:0000256" key="11">
    <source>
        <dbReference type="ARBA" id="ARBA00022692"/>
    </source>
</evidence>
<evidence type="ECO:0000256" key="3">
    <source>
        <dbReference type="ARBA" id="ARBA00004606"/>
    </source>
</evidence>
<evidence type="ECO:0000259" key="37">
    <source>
        <dbReference type="PROSITE" id="PS50011"/>
    </source>
</evidence>
<comment type="caution">
    <text evidence="30">Lacks conserved residue(s) required for the propagation of feature annotation.</text>
</comment>
<dbReference type="SUPFAM" id="SSF82671">
    <property type="entry name" value="SEA domain"/>
    <property type="match status" value="1"/>
</dbReference>
<evidence type="ECO:0000256" key="21">
    <source>
        <dbReference type="ARBA" id="ARBA00022968"/>
    </source>
</evidence>
<dbReference type="FunFam" id="2.60.40.10:FF:000247">
    <property type="entry name" value="Vascular endothelial growth factor receptor 3"/>
    <property type="match status" value="1"/>
</dbReference>
<dbReference type="PROSITE" id="PS50068">
    <property type="entry name" value="LDLRA_2"/>
    <property type="match status" value="5"/>
</dbReference>
<keyword evidence="12" id="KW-0732">Signal</keyword>
<dbReference type="InterPro" id="IPR033116">
    <property type="entry name" value="TRYPSIN_SER"/>
</dbReference>
<keyword evidence="18 33" id="KW-0378">Hydrolase</keyword>
<dbReference type="PROSITE" id="PS00240">
    <property type="entry name" value="RECEPTOR_TYR_KIN_III"/>
    <property type="match status" value="1"/>
</dbReference>
<feature type="disulfide bond" evidence="30">
    <location>
        <begin position="1278"/>
        <end position="1296"/>
    </location>
</feature>
<dbReference type="FunFam" id="4.10.400.10:FF:000065">
    <property type="entry name" value="Transmembrane protease serine 7"/>
    <property type="match status" value="1"/>
</dbReference>
<keyword evidence="7" id="KW-0597">Phosphoprotein</keyword>
<dbReference type="InterPro" id="IPR000082">
    <property type="entry name" value="SEA_dom"/>
</dbReference>
<dbReference type="InterPro" id="IPR003599">
    <property type="entry name" value="Ig_sub"/>
</dbReference>
<evidence type="ECO:0000256" key="25">
    <source>
        <dbReference type="ARBA" id="ARBA00023157"/>
    </source>
</evidence>
<feature type="domain" description="CUB" evidence="36">
    <location>
        <begin position="237"/>
        <end position="351"/>
    </location>
</feature>
<dbReference type="PROSITE" id="PS50835">
    <property type="entry name" value="IG_LIKE"/>
    <property type="match status" value="4"/>
</dbReference>
<dbReference type="FunFam" id="2.60.40.10:FF:001014">
    <property type="entry name" value="vascular endothelial growth factor receptor 1"/>
    <property type="match status" value="1"/>
</dbReference>
<dbReference type="GO" id="GO:0005886">
    <property type="term" value="C:plasma membrane"/>
    <property type="evidence" value="ECO:0007669"/>
    <property type="project" value="UniProtKB-SubCell"/>
</dbReference>
<keyword evidence="27" id="KW-0325">Glycoprotein</keyword>
<dbReference type="SMART" id="SM00408">
    <property type="entry name" value="IGc2"/>
    <property type="match status" value="6"/>
</dbReference>
<reference evidence="41 42" key="1">
    <citation type="submission" date="2018-10" db="EMBL/GenBank/DDBJ databases">
        <title>Genome assembly for a Yunnan-Guizhou Plateau 3E fish, Anabarilius grahami (Regan), and its evolutionary and genetic applications.</title>
        <authorList>
            <person name="Jiang W."/>
        </authorList>
    </citation>
    <scope>NUCLEOTIDE SEQUENCE [LARGE SCALE GENOMIC DNA]</scope>
    <source>
        <strain evidence="41">AG-KIZ</strain>
        <tissue evidence="41">Muscle</tissue>
    </source>
</reference>
<dbReference type="CDD" id="cd00190">
    <property type="entry name" value="Tryp_SPc"/>
    <property type="match status" value="2"/>
</dbReference>
<evidence type="ECO:0000256" key="23">
    <source>
        <dbReference type="ARBA" id="ARBA00023136"/>
    </source>
</evidence>
<dbReference type="FunFam" id="2.60.40.10:FF:002345">
    <property type="entry name" value="FMS related tyrosine kinase 1"/>
    <property type="match status" value="1"/>
</dbReference>
<feature type="disulfide bond" evidence="30">
    <location>
        <begin position="1290"/>
        <end position="1305"/>
    </location>
</feature>
<dbReference type="InterPro" id="IPR055238">
    <property type="entry name" value="VEGFR1-3_N_Ig-like"/>
</dbReference>
<dbReference type="OrthoDB" id="414661at2759"/>
<feature type="domain" description="Ig-like" evidence="40">
    <location>
        <begin position="1889"/>
        <end position="1990"/>
    </location>
</feature>
<keyword evidence="14 31" id="KW-0547">Nucleotide-binding</keyword>
<dbReference type="InterPro" id="IPR001245">
    <property type="entry name" value="Ser-Thr/Tyr_kinase_cat_dom"/>
</dbReference>
<comment type="catalytic activity">
    <reaction evidence="29">
        <text>L-tyrosyl-[protein] + ATP = O-phospho-L-tyrosyl-[protein] + ADP + H(+)</text>
        <dbReference type="Rhea" id="RHEA:10596"/>
        <dbReference type="Rhea" id="RHEA-COMP:10136"/>
        <dbReference type="Rhea" id="RHEA-COMP:20101"/>
        <dbReference type="ChEBI" id="CHEBI:15378"/>
        <dbReference type="ChEBI" id="CHEBI:30616"/>
        <dbReference type="ChEBI" id="CHEBI:46858"/>
        <dbReference type="ChEBI" id="CHEBI:61978"/>
        <dbReference type="ChEBI" id="CHEBI:456216"/>
        <dbReference type="EC" id="2.7.10.1"/>
    </reaction>
</comment>
<dbReference type="SUPFAM" id="SSF50494">
    <property type="entry name" value="Trypsin-like serine proteases"/>
    <property type="match status" value="2"/>
</dbReference>
<dbReference type="InterPro" id="IPR041348">
    <property type="entry name" value="VEGFR-2_TMD"/>
</dbReference>
<dbReference type="SMART" id="SM00020">
    <property type="entry name" value="Tryp_SPc"/>
    <property type="match status" value="2"/>
</dbReference>
<dbReference type="Pfam" id="PF00431">
    <property type="entry name" value="CUB"/>
    <property type="match status" value="2"/>
</dbReference>
<dbReference type="SUPFAM" id="SSF49854">
    <property type="entry name" value="Spermadhesin, CUB domain"/>
    <property type="match status" value="4"/>
</dbReference>
<comment type="subcellular location">
    <subcellularLocation>
        <location evidence="2">Cell membrane</location>
        <topology evidence="2">Single-pass type I membrane protein</topology>
    </subcellularLocation>
    <subcellularLocation>
        <location evidence="1">Endosome</location>
    </subcellularLocation>
    <subcellularLocation>
        <location evidence="32">Membrane</location>
        <topology evidence="32">Single-pass type I membrane protein</topology>
    </subcellularLocation>
    <subcellularLocation>
        <location evidence="3">Membrane</location>
        <topology evidence="3">Single-pass type II membrane protein</topology>
    </subcellularLocation>
</comment>
<dbReference type="PRINTS" id="PR01833">
    <property type="entry name" value="VEGFRECEPTR1"/>
</dbReference>
<evidence type="ECO:0000256" key="33">
    <source>
        <dbReference type="RuleBase" id="RU363034"/>
    </source>
</evidence>
<dbReference type="InterPro" id="IPR001254">
    <property type="entry name" value="Trypsin_dom"/>
</dbReference>
<dbReference type="EC" id="2.7.10.1" evidence="4"/>
<dbReference type="GO" id="GO:0048010">
    <property type="term" value="P:vascular endothelial growth factor receptor signaling pathway"/>
    <property type="evidence" value="ECO:0007669"/>
    <property type="project" value="InterPro"/>
</dbReference>
<dbReference type="SMART" id="SM00192">
    <property type="entry name" value="LDLa"/>
    <property type="match status" value="6"/>
</dbReference>
<dbReference type="InterPro" id="IPR009003">
    <property type="entry name" value="Peptidase_S1_PA"/>
</dbReference>
<feature type="disulfide bond" evidence="30">
    <location>
        <begin position="472"/>
        <end position="484"/>
    </location>
</feature>
<dbReference type="SMART" id="SM00409">
    <property type="entry name" value="IG"/>
    <property type="match status" value="7"/>
</dbReference>
<dbReference type="GO" id="GO:0006508">
    <property type="term" value="P:proteolysis"/>
    <property type="evidence" value="ECO:0007669"/>
    <property type="project" value="UniProtKB-KW"/>
</dbReference>
<dbReference type="Pfam" id="PF21339">
    <property type="entry name" value="VEGFR-1-like_Ig-like"/>
    <property type="match status" value="1"/>
</dbReference>
<feature type="domain" description="SEA" evidence="38">
    <location>
        <begin position="97"/>
        <end position="225"/>
    </location>
</feature>
<evidence type="ECO:0000256" key="26">
    <source>
        <dbReference type="ARBA" id="ARBA00023170"/>
    </source>
</evidence>
<feature type="disulfide bond" evidence="30">
    <location>
        <begin position="1401"/>
        <end position="1416"/>
    </location>
</feature>
<keyword evidence="19 33" id="KW-0720">Serine protease</keyword>
<dbReference type="Pfam" id="PF17988">
    <property type="entry name" value="VEGFR-2_TMD"/>
    <property type="match status" value="1"/>
</dbReference>
<evidence type="ECO:0000256" key="6">
    <source>
        <dbReference type="ARBA" id="ARBA00022475"/>
    </source>
</evidence>
<dbReference type="GO" id="GO:0005768">
    <property type="term" value="C:endosome"/>
    <property type="evidence" value="ECO:0007669"/>
    <property type="project" value="UniProtKB-SubCell"/>
</dbReference>
<dbReference type="Pfam" id="PF00057">
    <property type="entry name" value="Ldl_recept_a"/>
    <property type="match status" value="5"/>
</dbReference>
<keyword evidence="17" id="KW-0221">Differentiation</keyword>
<dbReference type="GO" id="GO:0005524">
    <property type="term" value="F:ATP binding"/>
    <property type="evidence" value="ECO:0007669"/>
    <property type="project" value="UniProtKB-UniRule"/>
</dbReference>
<dbReference type="FunFam" id="3.30.200.20:FF:000041">
    <property type="entry name" value="Vascular endothelial growth factor receptor 2"/>
    <property type="match status" value="1"/>
</dbReference>
<dbReference type="Gene3D" id="4.10.400.10">
    <property type="entry name" value="Low-density Lipoprotein Receptor"/>
    <property type="match status" value="5"/>
</dbReference>
<dbReference type="FunFam" id="2.60.40.10:FF:000143">
    <property type="entry name" value="Vascular endothelial growth factor receptor 3"/>
    <property type="match status" value="1"/>
</dbReference>
<feature type="region of interest" description="Disordered" evidence="34">
    <location>
        <begin position="1"/>
        <end position="24"/>
    </location>
</feature>
<keyword evidence="42" id="KW-1185">Reference proteome</keyword>
<dbReference type="SUPFAM" id="SSF48726">
    <property type="entry name" value="Immunoglobulin"/>
    <property type="match status" value="6"/>
</dbReference>
<dbReference type="SUPFAM" id="SSF56112">
    <property type="entry name" value="Protein kinase-like (PK-like)"/>
    <property type="match status" value="1"/>
</dbReference>
<evidence type="ECO:0000256" key="20">
    <source>
        <dbReference type="ARBA" id="ARBA00022840"/>
    </source>
</evidence>
<dbReference type="InterPro" id="IPR017441">
    <property type="entry name" value="Protein_kinase_ATP_BS"/>
</dbReference>
<protein>
    <recommendedName>
        <fullName evidence="4">receptor protein-tyrosine kinase</fullName>
        <ecNumber evidence="4">2.7.10.1</ecNumber>
    </recommendedName>
</protein>
<dbReference type="GO" id="GO:0004252">
    <property type="term" value="F:serine-type endopeptidase activity"/>
    <property type="evidence" value="ECO:0007669"/>
    <property type="project" value="InterPro"/>
</dbReference>
<feature type="domain" description="Ig-like" evidence="40">
    <location>
        <begin position="2229"/>
        <end position="2315"/>
    </location>
</feature>
<evidence type="ECO:0000259" key="36">
    <source>
        <dbReference type="PROSITE" id="PS01180"/>
    </source>
</evidence>
<dbReference type="SMART" id="SM00219">
    <property type="entry name" value="TyrKc"/>
    <property type="match status" value="1"/>
</dbReference>
<dbReference type="Pfam" id="PF00089">
    <property type="entry name" value="Trypsin"/>
    <property type="match status" value="2"/>
</dbReference>
<dbReference type="CDD" id="cd00096">
    <property type="entry name" value="Ig"/>
    <property type="match status" value="1"/>
</dbReference>
<dbReference type="Pfam" id="PF22971">
    <property type="entry name" value="Ig_VEGFR-1-like_5th"/>
    <property type="match status" value="1"/>
</dbReference>
<evidence type="ECO:0000256" key="22">
    <source>
        <dbReference type="ARBA" id="ARBA00022989"/>
    </source>
</evidence>
<feature type="domain" description="Ig-like" evidence="40">
    <location>
        <begin position="2320"/>
        <end position="2406"/>
    </location>
</feature>
<evidence type="ECO:0000256" key="32">
    <source>
        <dbReference type="RuleBase" id="RU000311"/>
    </source>
</evidence>
<dbReference type="PROSITE" id="PS50024">
    <property type="entry name" value="SEA"/>
    <property type="match status" value="1"/>
</dbReference>
<organism evidence="41 42">
    <name type="scientific">Anabarilius grahami</name>
    <name type="common">Kanglang fish</name>
    <name type="synonym">Barilius grahami</name>
    <dbReference type="NCBI Taxonomy" id="495550"/>
    <lineage>
        <taxon>Eukaryota</taxon>
        <taxon>Metazoa</taxon>
        <taxon>Chordata</taxon>
        <taxon>Craniata</taxon>
        <taxon>Vertebrata</taxon>
        <taxon>Euteleostomi</taxon>
        <taxon>Actinopterygii</taxon>
        <taxon>Neopterygii</taxon>
        <taxon>Teleostei</taxon>
        <taxon>Ostariophysi</taxon>
        <taxon>Cypriniformes</taxon>
        <taxon>Xenocyprididae</taxon>
        <taxon>Xenocypridinae</taxon>
        <taxon>Xenocypridinae incertae sedis</taxon>
        <taxon>Anabarilius</taxon>
    </lineage>
</organism>
<evidence type="ECO:0000313" key="41">
    <source>
        <dbReference type="EMBL" id="ROK23334.1"/>
    </source>
</evidence>
<keyword evidence="11 32" id="KW-0812">Transmembrane</keyword>
<evidence type="ECO:0000256" key="30">
    <source>
        <dbReference type="PROSITE-ProRule" id="PRU00124"/>
    </source>
</evidence>
<dbReference type="InterPro" id="IPR008266">
    <property type="entry name" value="Tyr_kinase_AS"/>
</dbReference>
<dbReference type="PROSITE" id="PS50240">
    <property type="entry name" value="TRYPSIN_DOM"/>
    <property type="match status" value="2"/>
</dbReference>
<evidence type="ECO:0000256" key="4">
    <source>
        <dbReference type="ARBA" id="ARBA00011902"/>
    </source>
</evidence>
<evidence type="ECO:0000256" key="35">
    <source>
        <dbReference type="SAM" id="Phobius"/>
    </source>
</evidence>
<dbReference type="SMART" id="SM00042">
    <property type="entry name" value="CUB"/>
    <property type="match status" value="3"/>
</dbReference>
<dbReference type="CDD" id="cd00041">
    <property type="entry name" value="CUB"/>
    <property type="match status" value="3"/>
</dbReference>
<dbReference type="FunFam" id="2.40.10.10:FF:000003">
    <property type="entry name" value="Transmembrane serine protease 3"/>
    <property type="match status" value="2"/>
</dbReference>
<dbReference type="InterPro" id="IPR002172">
    <property type="entry name" value="LDrepeatLR_classA_rpt"/>
</dbReference>
<dbReference type="GO" id="GO:0005021">
    <property type="term" value="F:vascular endothelial growth factor receptor activity"/>
    <property type="evidence" value="ECO:0007669"/>
    <property type="project" value="InterPro"/>
</dbReference>
<feature type="disulfide bond" evidence="30">
    <location>
        <begin position="546"/>
        <end position="558"/>
    </location>
</feature>
<keyword evidence="9 33" id="KW-0645">Protease</keyword>
<dbReference type="Gene3D" id="1.10.510.10">
    <property type="entry name" value="Transferase(Phosphotransferase) domain 1"/>
    <property type="match status" value="1"/>
</dbReference>
<dbReference type="InterPro" id="IPR007110">
    <property type="entry name" value="Ig-like_dom"/>
</dbReference>
<evidence type="ECO:0000256" key="28">
    <source>
        <dbReference type="ARBA" id="ARBA00023319"/>
    </source>
</evidence>
<dbReference type="InterPro" id="IPR000719">
    <property type="entry name" value="Prot_kinase_dom"/>
</dbReference>
<feature type="domain" description="CUB" evidence="36">
    <location>
        <begin position="1037"/>
        <end position="1153"/>
    </location>
</feature>
<dbReference type="InterPro" id="IPR009135">
    <property type="entry name" value="VEGFR1_rcpt"/>
</dbReference>
<evidence type="ECO:0000256" key="10">
    <source>
        <dbReference type="ARBA" id="ARBA00022679"/>
    </source>
</evidence>
<dbReference type="InterPro" id="IPR003598">
    <property type="entry name" value="Ig_sub2"/>
</dbReference>
<accession>A0A3N0XXZ4</accession>
<dbReference type="EMBL" id="RJVU01057542">
    <property type="protein sequence ID" value="ROK23334.1"/>
    <property type="molecule type" value="Genomic_DNA"/>
</dbReference>
<keyword evidence="21" id="KW-0735">Signal-anchor</keyword>
<evidence type="ECO:0000256" key="34">
    <source>
        <dbReference type="SAM" id="MobiDB-lite"/>
    </source>
</evidence>
<evidence type="ECO:0000256" key="5">
    <source>
        <dbReference type="ARBA" id="ARBA00022473"/>
    </source>
</evidence>
<evidence type="ECO:0000256" key="18">
    <source>
        <dbReference type="ARBA" id="ARBA00022801"/>
    </source>
</evidence>
<keyword evidence="28 32" id="KW-0393">Immunoglobulin domain</keyword>
<dbReference type="GO" id="GO:0001525">
    <property type="term" value="P:angiogenesis"/>
    <property type="evidence" value="ECO:0007669"/>
    <property type="project" value="UniProtKB-KW"/>
</dbReference>
<feature type="disulfide bond" evidence="30">
    <location>
        <begin position="566"/>
        <end position="581"/>
    </location>
</feature>
<dbReference type="PROSITE" id="PS00134">
    <property type="entry name" value="TRYPSIN_HIS"/>
    <property type="match status" value="2"/>
</dbReference>
<dbReference type="FunFam" id="2.60.40.10:FF:000606">
    <property type="entry name" value="Vascular endothelial growth factor receptor 1"/>
    <property type="match status" value="1"/>
</dbReference>
<evidence type="ECO:0000256" key="15">
    <source>
        <dbReference type="ARBA" id="ARBA00022753"/>
    </source>
</evidence>
<feature type="binding site" evidence="31">
    <location>
        <position position="2521"/>
    </location>
    <ligand>
        <name>ATP</name>
        <dbReference type="ChEBI" id="CHEBI:30616"/>
    </ligand>
</feature>
<feature type="disulfide bond" evidence="30">
    <location>
        <begin position="479"/>
        <end position="497"/>
    </location>
</feature>
<dbReference type="InterPro" id="IPR000859">
    <property type="entry name" value="CUB_dom"/>
</dbReference>
<keyword evidence="13" id="KW-0677">Repeat</keyword>
<dbReference type="CDD" id="cd07702">
    <property type="entry name" value="IgI_VEGFR-1"/>
    <property type="match status" value="1"/>
</dbReference>
<keyword evidence="23 35" id="KW-0472">Membrane</keyword>
<evidence type="ECO:0000256" key="13">
    <source>
        <dbReference type="ARBA" id="ARBA00022737"/>
    </source>
</evidence>
<dbReference type="CDD" id="cd05054">
    <property type="entry name" value="PTKc_VEGFR"/>
    <property type="match status" value="1"/>
</dbReference>
<keyword evidence="5" id="KW-0217">Developmental protein</keyword>
<keyword evidence="24" id="KW-0829">Tyrosine-protein kinase</keyword>
<evidence type="ECO:0000256" key="8">
    <source>
        <dbReference type="ARBA" id="ARBA00022657"/>
    </source>
</evidence>
<dbReference type="InterPro" id="IPR013098">
    <property type="entry name" value="Ig_I-set"/>
</dbReference>
<dbReference type="PROSITE" id="PS00135">
    <property type="entry name" value="TRYPSIN_SER"/>
    <property type="match status" value="2"/>
</dbReference>
<dbReference type="Pfam" id="PF22854">
    <property type="entry name" value="VEGFR1-3_N_Ig-like"/>
    <property type="match status" value="1"/>
</dbReference>
<keyword evidence="22 35" id="KW-1133">Transmembrane helix</keyword>
<evidence type="ECO:0000256" key="14">
    <source>
        <dbReference type="ARBA" id="ARBA00022741"/>
    </source>
</evidence>
<evidence type="ECO:0000256" key="9">
    <source>
        <dbReference type="ARBA" id="ARBA00022670"/>
    </source>
</evidence>
<dbReference type="PANTHER" id="PTHR24252">
    <property type="entry name" value="ACROSIN-RELATED"/>
    <property type="match status" value="1"/>
</dbReference>
<keyword evidence="10" id="KW-0808">Transferase</keyword>
<dbReference type="InterPro" id="IPR020635">
    <property type="entry name" value="Tyr_kinase_cat_dom"/>
</dbReference>
<keyword evidence="25 30" id="KW-1015">Disulfide bond</keyword>
<dbReference type="Gene3D" id="2.60.40.10">
    <property type="entry name" value="Immunoglobulins"/>
    <property type="match status" value="7"/>
</dbReference>
<evidence type="ECO:0000259" key="40">
    <source>
        <dbReference type="PROSITE" id="PS50835"/>
    </source>
</evidence>
<feature type="disulfide bond" evidence="30">
    <location>
        <begin position="1381"/>
        <end position="1393"/>
    </location>
</feature>
<dbReference type="InterPro" id="IPR035914">
    <property type="entry name" value="Sperma_CUB_dom_sf"/>
</dbReference>
<dbReference type="InterPro" id="IPR036055">
    <property type="entry name" value="LDL_receptor-like_sf"/>
</dbReference>
<dbReference type="PRINTS" id="PR01832">
    <property type="entry name" value="VEGFRECEPTOR"/>
</dbReference>
<keyword evidence="6" id="KW-1003">Cell membrane</keyword>
<proteinExistence type="inferred from homology"/>
<dbReference type="PROSITE" id="PS00109">
    <property type="entry name" value="PROTEIN_KINASE_TYR"/>
    <property type="match status" value="1"/>
</dbReference>
<dbReference type="InterPro" id="IPR036179">
    <property type="entry name" value="Ig-like_dom_sf"/>
</dbReference>
<evidence type="ECO:0000256" key="31">
    <source>
        <dbReference type="PROSITE-ProRule" id="PRU10141"/>
    </source>
</evidence>
<evidence type="ECO:0000256" key="12">
    <source>
        <dbReference type="ARBA" id="ARBA00022729"/>
    </source>
</evidence>
<dbReference type="Gene3D" id="2.40.10.10">
    <property type="entry name" value="Trypsin-like serine proteases"/>
    <property type="match status" value="3"/>
</dbReference>
<dbReference type="Pfam" id="PF01390">
    <property type="entry name" value="SEA"/>
    <property type="match status" value="1"/>
</dbReference>
<dbReference type="PROSITE" id="PS00107">
    <property type="entry name" value="PROTEIN_KINASE_ATP"/>
    <property type="match status" value="1"/>
</dbReference>
<dbReference type="Gene3D" id="3.30.200.20">
    <property type="entry name" value="Phosphorylase Kinase, domain 1"/>
    <property type="match status" value="1"/>
</dbReference>